<dbReference type="PANTHER" id="PTHR12783">
    <property type="entry name" value="RALA BINDING PROTEIN 1 RALBP1"/>
    <property type="match status" value="1"/>
</dbReference>
<feature type="compositionally biased region" description="Low complexity" evidence="1">
    <location>
        <begin position="511"/>
        <end position="522"/>
    </location>
</feature>
<dbReference type="Proteomes" id="UP000054538">
    <property type="component" value="Unassembled WGS sequence"/>
</dbReference>
<feature type="compositionally biased region" description="Basic and acidic residues" evidence="1">
    <location>
        <begin position="630"/>
        <end position="645"/>
    </location>
</feature>
<feature type="compositionally biased region" description="Polar residues" evidence="1">
    <location>
        <begin position="61"/>
        <end position="70"/>
    </location>
</feature>
<feature type="region of interest" description="Disordered" evidence="1">
    <location>
        <begin position="189"/>
        <end position="222"/>
    </location>
</feature>
<feature type="compositionally biased region" description="Polar residues" evidence="1">
    <location>
        <begin position="157"/>
        <end position="169"/>
    </location>
</feature>
<evidence type="ECO:0000313" key="3">
    <source>
        <dbReference type="EMBL" id="KIK93054.1"/>
    </source>
</evidence>
<dbReference type="STRING" id="930991.A0A0D0E071"/>
<evidence type="ECO:0000259" key="2">
    <source>
        <dbReference type="PROSITE" id="PS50238"/>
    </source>
</evidence>
<dbReference type="GO" id="GO:0007264">
    <property type="term" value="P:small GTPase-mediated signal transduction"/>
    <property type="evidence" value="ECO:0007669"/>
    <property type="project" value="InterPro"/>
</dbReference>
<feature type="region of interest" description="Disordered" evidence="1">
    <location>
        <begin position="1"/>
        <end position="169"/>
    </location>
</feature>
<dbReference type="InterPro" id="IPR000198">
    <property type="entry name" value="RhoGAP_dom"/>
</dbReference>
<protein>
    <recommendedName>
        <fullName evidence="2">Rho-GAP domain-containing protein</fullName>
    </recommendedName>
</protein>
<organism evidence="3 4">
    <name type="scientific">Paxillus rubicundulus Ve08.2h10</name>
    <dbReference type="NCBI Taxonomy" id="930991"/>
    <lineage>
        <taxon>Eukaryota</taxon>
        <taxon>Fungi</taxon>
        <taxon>Dikarya</taxon>
        <taxon>Basidiomycota</taxon>
        <taxon>Agaricomycotina</taxon>
        <taxon>Agaricomycetes</taxon>
        <taxon>Agaricomycetidae</taxon>
        <taxon>Boletales</taxon>
        <taxon>Paxilineae</taxon>
        <taxon>Paxillaceae</taxon>
        <taxon>Paxillus</taxon>
    </lineage>
</organism>
<feature type="region of interest" description="Disordered" evidence="1">
    <location>
        <begin position="624"/>
        <end position="652"/>
    </location>
</feature>
<dbReference type="Pfam" id="PF00620">
    <property type="entry name" value="RhoGAP"/>
    <property type="match status" value="2"/>
</dbReference>
<keyword evidence="4" id="KW-1185">Reference proteome</keyword>
<dbReference type="GO" id="GO:0005096">
    <property type="term" value="F:GTPase activator activity"/>
    <property type="evidence" value="ECO:0007669"/>
    <property type="project" value="InterPro"/>
</dbReference>
<feature type="compositionally biased region" description="Basic and acidic residues" evidence="1">
    <location>
        <begin position="257"/>
        <end position="281"/>
    </location>
</feature>
<feature type="compositionally biased region" description="Low complexity" evidence="1">
    <location>
        <begin position="1007"/>
        <end position="1019"/>
    </location>
</feature>
<dbReference type="InterPro" id="IPR008936">
    <property type="entry name" value="Rho_GTPase_activation_prot"/>
</dbReference>
<sequence length="1283" mass="137029">MLASHHSTQDHQMTVQNKQSFSTSQASLSSSFSSSAASSMLLPAAPPSTSSQSDITTSDQFASAPSTTLKSIFGGPASSHPPRSSPPTASMGQVVSRPQVNTAFPPSSAPSSLGGAVLNTRSRFKRAFVGRRKKSDVVTPSSASSPKISRGKEPQSDDSTCGSTNSSSRHIGAKQLTLQLAQHVFSKKHIGSAPASPAMSGLSLTPPPPPPKHTKQPSSCLTPVNTNVDKCVSVMTTSSPIGPALDYMRRSDEHAEHIALKENERKDTERLESKEIRRKSDSTLSHHTIRPGLGSKTPRPVSLAESLQSTHTIVPVNKRLSALLTDAEYITPEEEVEERGLLTCPVAPGRLTSPVPSLRVRDRRSQSLNLGPPLALMVSAPPAANASLSVDAISPLPRSVSEERQRERLVTREIAAATFSSLPLNATRPAGVFLPANFVHSVNLRSNSPLSRVDRTLPDLPQSPRRAPLAPQPNPTPPSFRQTAISMTSGFAPAAGLARRAVEKMGRVWGSRSASPSPLASPVGMPPSTFSTGRVGPPSRAGSSHSESTHHEHGKKSWHNPQSPSVSSTGSSLSDHEGPQLGKRLRGPVRMSPTGVVVAGGLVFGRDLRSCVRDTAIDSVRILIPTRPSGRGDSEESRSSEHLQRSEPSPPLDSRYVPAVVVRCAQHILAWGIQEQGLFRVSGRSSHVAKLRTEFDTGADFDIVQSNPGDLDPHAVASIFKAYLRELPEPILTNHLMPYFDAAMASERLANNAHDPPPSPKNILPGLRKPPSLSTLSMPNFGGAHPPSDSLRKALSSLIARLPQENRDLLLTVTEVINHTAKRSSETRMPLSNLLLVLCPSLSMNPSLLQALCESEDIWKGVQHSREAQTLTAITEDVHQSPLERLEARSDNELAVGAPKSASCPNEIERLVRPLPNVPVEDPVPPQVMVVNSLVNIPDIPAPPVSVSVPSRPRLSQDTVSCVPIDSYETSSSFSTTDDSSSVSRLSQGGRPVTPTSVNFRLTNPYSSPSPSCSTDSLSVVSSESPIRSVKALPLVDDCSEPQSSNSPYSPVIAEPIALPIPTLRPRRSALQTQFQFPGTGDNVTRNPLMHRKSTPSMSFSSSISAEAPSASLVSRAKRLKKPSLHLLFAKRSASPMSSPSTQSLAVGASPLSTRQEGPSRWSSASESSPDSMVTAPQSSRFSYPPVLNTAIDESSISLALGIEEVEEVLAISGGDIVKGGVRNSQLSMRPDTPVLHSRTSPSLETSKEDSFCHLDISLLEDDELGEDNWTQSVLLAAGESSW</sequence>
<feature type="compositionally biased region" description="Low complexity" evidence="1">
    <location>
        <begin position="76"/>
        <end position="90"/>
    </location>
</feature>
<dbReference type="SMART" id="SM00324">
    <property type="entry name" value="RhoGAP"/>
    <property type="match status" value="1"/>
</dbReference>
<dbReference type="PANTHER" id="PTHR12783:SF5">
    <property type="entry name" value="RALA-BINDING PROTEIN 1"/>
    <property type="match status" value="1"/>
</dbReference>
<feature type="compositionally biased region" description="Polar residues" evidence="1">
    <location>
        <begin position="91"/>
        <end position="104"/>
    </location>
</feature>
<feature type="compositionally biased region" description="Basic residues" evidence="1">
    <location>
        <begin position="122"/>
        <end position="134"/>
    </location>
</feature>
<dbReference type="OrthoDB" id="185175at2759"/>
<feature type="region of interest" description="Disordered" evidence="1">
    <location>
        <begin position="1133"/>
        <end position="1180"/>
    </location>
</feature>
<dbReference type="HOGENOM" id="CLU_003512_0_0_1"/>
<feature type="compositionally biased region" description="Low complexity" evidence="1">
    <location>
        <begin position="563"/>
        <end position="573"/>
    </location>
</feature>
<dbReference type="CDD" id="cd00159">
    <property type="entry name" value="RhoGAP"/>
    <property type="match status" value="1"/>
</dbReference>
<accession>A0A0D0E071</accession>
<dbReference type="Gene3D" id="1.10.555.10">
    <property type="entry name" value="Rho GTPase activation protein"/>
    <property type="match status" value="1"/>
</dbReference>
<feature type="compositionally biased region" description="Low complexity" evidence="1">
    <location>
        <begin position="1160"/>
        <end position="1172"/>
    </location>
</feature>
<feature type="region of interest" description="Disordered" evidence="1">
    <location>
        <begin position="449"/>
        <end position="482"/>
    </location>
</feature>
<feature type="compositionally biased region" description="Low complexity" evidence="1">
    <location>
        <begin position="19"/>
        <end position="60"/>
    </location>
</feature>
<evidence type="ECO:0000313" key="4">
    <source>
        <dbReference type="Proteomes" id="UP000054538"/>
    </source>
</evidence>
<dbReference type="InParanoid" id="A0A0D0E071"/>
<feature type="region of interest" description="Disordered" evidence="1">
    <location>
        <begin position="257"/>
        <end position="304"/>
    </location>
</feature>
<feature type="region of interest" description="Disordered" evidence="1">
    <location>
        <begin position="509"/>
        <end position="588"/>
    </location>
</feature>
<feature type="compositionally biased region" description="Polar residues" evidence="1">
    <location>
        <begin position="138"/>
        <end position="147"/>
    </location>
</feature>
<feature type="compositionally biased region" description="Polar residues" evidence="1">
    <location>
        <begin position="994"/>
        <end position="1006"/>
    </location>
</feature>
<proteinExistence type="predicted"/>
<dbReference type="EMBL" id="KN825218">
    <property type="protein sequence ID" value="KIK93054.1"/>
    <property type="molecule type" value="Genomic_DNA"/>
</dbReference>
<name>A0A0D0E071_9AGAM</name>
<dbReference type="SUPFAM" id="SSF48350">
    <property type="entry name" value="GTPase activation domain, GAP"/>
    <property type="match status" value="1"/>
</dbReference>
<feature type="compositionally biased region" description="Low complexity" evidence="1">
    <location>
        <begin position="1133"/>
        <end position="1144"/>
    </location>
</feature>
<evidence type="ECO:0000256" key="1">
    <source>
        <dbReference type="SAM" id="MobiDB-lite"/>
    </source>
</evidence>
<dbReference type="PROSITE" id="PS50238">
    <property type="entry name" value="RHOGAP"/>
    <property type="match status" value="1"/>
</dbReference>
<reference evidence="4" key="2">
    <citation type="submission" date="2015-01" db="EMBL/GenBank/DDBJ databases">
        <title>Evolutionary Origins and Diversification of the Mycorrhizal Mutualists.</title>
        <authorList>
            <consortium name="DOE Joint Genome Institute"/>
            <consortium name="Mycorrhizal Genomics Consortium"/>
            <person name="Kohler A."/>
            <person name="Kuo A."/>
            <person name="Nagy L.G."/>
            <person name="Floudas D."/>
            <person name="Copeland A."/>
            <person name="Barry K.W."/>
            <person name="Cichocki N."/>
            <person name="Veneault-Fourrey C."/>
            <person name="LaButti K."/>
            <person name="Lindquist E.A."/>
            <person name="Lipzen A."/>
            <person name="Lundell T."/>
            <person name="Morin E."/>
            <person name="Murat C."/>
            <person name="Riley R."/>
            <person name="Ohm R."/>
            <person name="Sun H."/>
            <person name="Tunlid A."/>
            <person name="Henrissat B."/>
            <person name="Grigoriev I.V."/>
            <person name="Hibbett D.S."/>
            <person name="Martin F."/>
        </authorList>
    </citation>
    <scope>NUCLEOTIDE SEQUENCE [LARGE SCALE GENOMIC DNA]</scope>
    <source>
        <strain evidence="4">Ve08.2h10</strain>
    </source>
</reference>
<reference evidence="3 4" key="1">
    <citation type="submission" date="2014-04" db="EMBL/GenBank/DDBJ databases">
        <authorList>
            <consortium name="DOE Joint Genome Institute"/>
            <person name="Kuo A."/>
            <person name="Kohler A."/>
            <person name="Jargeat P."/>
            <person name="Nagy L.G."/>
            <person name="Floudas D."/>
            <person name="Copeland A."/>
            <person name="Barry K.W."/>
            <person name="Cichocki N."/>
            <person name="Veneault-Fourrey C."/>
            <person name="LaButti K."/>
            <person name="Lindquist E.A."/>
            <person name="Lipzen A."/>
            <person name="Lundell T."/>
            <person name="Morin E."/>
            <person name="Murat C."/>
            <person name="Sun H."/>
            <person name="Tunlid A."/>
            <person name="Henrissat B."/>
            <person name="Grigoriev I.V."/>
            <person name="Hibbett D.S."/>
            <person name="Martin F."/>
            <person name="Nordberg H.P."/>
            <person name="Cantor M.N."/>
            <person name="Hua S.X."/>
        </authorList>
    </citation>
    <scope>NUCLEOTIDE SEQUENCE [LARGE SCALE GENOMIC DNA]</scope>
    <source>
        <strain evidence="3 4">Ve08.2h10</strain>
    </source>
</reference>
<dbReference type="GO" id="GO:0031267">
    <property type="term" value="F:small GTPase binding"/>
    <property type="evidence" value="ECO:0007669"/>
    <property type="project" value="InterPro"/>
</dbReference>
<feature type="compositionally biased region" description="Low complexity" evidence="1">
    <location>
        <begin position="968"/>
        <end position="987"/>
    </location>
</feature>
<feature type="region of interest" description="Disordered" evidence="1">
    <location>
        <begin position="968"/>
        <end position="1019"/>
    </location>
</feature>
<feature type="domain" description="Rho-GAP" evidence="2">
    <location>
        <begin position="650"/>
        <end position="882"/>
    </location>
</feature>
<gene>
    <name evidence="3" type="ORF">PAXRUDRAFT_536845</name>
</gene>
<dbReference type="InterPro" id="IPR039767">
    <property type="entry name" value="RALBP1"/>
</dbReference>